<evidence type="ECO:0000313" key="2">
    <source>
        <dbReference type="Proteomes" id="UP001595979"/>
    </source>
</evidence>
<reference evidence="2" key="1">
    <citation type="journal article" date="2019" name="Int. J. Syst. Evol. Microbiol.">
        <title>The Global Catalogue of Microorganisms (GCM) 10K type strain sequencing project: providing services to taxonomists for standard genome sequencing and annotation.</title>
        <authorList>
            <consortium name="The Broad Institute Genomics Platform"/>
            <consortium name="The Broad Institute Genome Sequencing Center for Infectious Disease"/>
            <person name="Wu L."/>
            <person name="Ma J."/>
        </authorList>
    </citation>
    <scope>NUCLEOTIDE SEQUENCE [LARGE SCALE GENOMIC DNA]</scope>
    <source>
        <strain evidence="2">CGMCC 1.15053</strain>
    </source>
</reference>
<evidence type="ECO:0000313" key="1">
    <source>
        <dbReference type="EMBL" id="MFC5846827.1"/>
    </source>
</evidence>
<protein>
    <submittedName>
        <fullName evidence="1">Uncharacterized protein</fullName>
    </submittedName>
</protein>
<keyword evidence="2" id="KW-1185">Reference proteome</keyword>
<gene>
    <name evidence="1" type="ORF">ACFPQ6_00755</name>
</gene>
<proteinExistence type="predicted"/>
<name>A0ABW1DFH2_9DEIO</name>
<organism evidence="1 2">
    <name type="scientific">Deinococcus petrolearius</name>
    <dbReference type="NCBI Taxonomy" id="1751295"/>
    <lineage>
        <taxon>Bacteria</taxon>
        <taxon>Thermotogati</taxon>
        <taxon>Deinococcota</taxon>
        <taxon>Deinococci</taxon>
        <taxon>Deinococcales</taxon>
        <taxon>Deinococcaceae</taxon>
        <taxon>Deinococcus</taxon>
    </lineage>
</organism>
<dbReference type="EMBL" id="JBHSOH010000002">
    <property type="protein sequence ID" value="MFC5846827.1"/>
    <property type="molecule type" value="Genomic_DNA"/>
</dbReference>
<accession>A0ABW1DFH2</accession>
<sequence>MNDAVARGHKLLHLYRRGVGGERQNAGRLLAAHLRAHDLTLYDLDPGLPVSQDLAALDGWRESALWMARLGSDPDAVLTGLVDAEDLTPAELGRLIASVDLGKLLGARLDGWAYAEGAPPESYRQAAAQVRAEDLGAPELSGSLAQRFQAAARLALFRQTHPERTVRTQDTTEQAFVLGLVEALTGRGGEAVTQGVRARLNADQLARLRALLAGHGDEAQEVARQAARAYGRSLR</sequence>
<dbReference type="Proteomes" id="UP001595979">
    <property type="component" value="Unassembled WGS sequence"/>
</dbReference>
<dbReference type="RefSeq" id="WP_380045293.1">
    <property type="nucleotide sequence ID" value="NZ_JBHSOH010000002.1"/>
</dbReference>
<comment type="caution">
    <text evidence="1">The sequence shown here is derived from an EMBL/GenBank/DDBJ whole genome shotgun (WGS) entry which is preliminary data.</text>
</comment>